<protein>
    <submittedName>
        <fullName evidence="1">Uncharacterized protein</fullName>
    </submittedName>
</protein>
<keyword evidence="2" id="KW-1185">Reference proteome</keyword>
<sequence length="74" mass="8123">MQLPIESPPSCNWVGKCQRGSESNDDIAEEAHGVRRVDVSTVAQGYLRHDYRAILGIPTLPSSSTLQRNVSPQC</sequence>
<dbReference type="Proteomes" id="UP001479436">
    <property type="component" value="Unassembled WGS sequence"/>
</dbReference>
<evidence type="ECO:0000313" key="1">
    <source>
        <dbReference type="EMBL" id="KAK9763552.1"/>
    </source>
</evidence>
<comment type="caution">
    <text evidence="1">The sequence shown here is derived from an EMBL/GenBank/DDBJ whole genome shotgun (WGS) entry which is preliminary data.</text>
</comment>
<organism evidence="1 2">
    <name type="scientific">Basidiobolus ranarum</name>
    <dbReference type="NCBI Taxonomy" id="34480"/>
    <lineage>
        <taxon>Eukaryota</taxon>
        <taxon>Fungi</taxon>
        <taxon>Fungi incertae sedis</taxon>
        <taxon>Zoopagomycota</taxon>
        <taxon>Entomophthoromycotina</taxon>
        <taxon>Basidiobolomycetes</taxon>
        <taxon>Basidiobolales</taxon>
        <taxon>Basidiobolaceae</taxon>
        <taxon>Basidiobolus</taxon>
    </lineage>
</organism>
<accession>A0ABR2WPW6</accession>
<name>A0ABR2WPW6_9FUNG</name>
<proteinExistence type="predicted"/>
<evidence type="ECO:0000313" key="2">
    <source>
        <dbReference type="Proteomes" id="UP001479436"/>
    </source>
</evidence>
<reference evidence="1 2" key="1">
    <citation type="submission" date="2023-04" db="EMBL/GenBank/DDBJ databases">
        <title>Genome of Basidiobolus ranarum AG-B5.</title>
        <authorList>
            <person name="Stajich J.E."/>
            <person name="Carter-House D."/>
            <person name="Gryganskyi A."/>
        </authorList>
    </citation>
    <scope>NUCLEOTIDE SEQUENCE [LARGE SCALE GENOMIC DNA]</scope>
    <source>
        <strain evidence="1 2">AG-B5</strain>
    </source>
</reference>
<dbReference type="EMBL" id="JASJQH010000612">
    <property type="protein sequence ID" value="KAK9763552.1"/>
    <property type="molecule type" value="Genomic_DNA"/>
</dbReference>
<gene>
    <name evidence="1" type="ORF">K7432_009663</name>
</gene>